<organism evidence="1 2">
    <name type="scientific">Flemingia macrophylla</name>
    <dbReference type="NCBI Taxonomy" id="520843"/>
    <lineage>
        <taxon>Eukaryota</taxon>
        <taxon>Viridiplantae</taxon>
        <taxon>Streptophyta</taxon>
        <taxon>Embryophyta</taxon>
        <taxon>Tracheophyta</taxon>
        <taxon>Spermatophyta</taxon>
        <taxon>Magnoliopsida</taxon>
        <taxon>eudicotyledons</taxon>
        <taxon>Gunneridae</taxon>
        <taxon>Pentapetalae</taxon>
        <taxon>rosids</taxon>
        <taxon>fabids</taxon>
        <taxon>Fabales</taxon>
        <taxon>Fabaceae</taxon>
        <taxon>Papilionoideae</taxon>
        <taxon>50 kb inversion clade</taxon>
        <taxon>NPAAA clade</taxon>
        <taxon>indigoferoid/millettioid clade</taxon>
        <taxon>Phaseoleae</taxon>
        <taxon>Flemingia</taxon>
    </lineage>
</organism>
<evidence type="ECO:0000313" key="1">
    <source>
        <dbReference type="EMBL" id="KAL2327402.1"/>
    </source>
</evidence>
<dbReference type="EMBL" id="JBGMDY010000007">
    <property type="protein sequence ID" value="KAL2327402.1"/>
    <property type="molecule type" value="Genomic_DNA"/>
</dbReference>
<dbReference type="Proteomes" id="UP001603857">
    <property type="component" value="Unassembled WGS sequence"/>
</dbReference>
<gene>
    <name evidence="1" type="ORF">Fmac_020829</name>
</gene>
<comment type="caution">
    <text evidence="1">The sequence shown here is derived from an EMBL/GenBank/DDBJ whole genome shotgun (WGS) entry which is preliminary data.</text>
</comment>
<proteinExistence type="predicted"/>
<name>A0ABD1LV31_9FABA</name>
<protein>
    <submittedName>
        <fullName evidence="1">Uncharacterized protein</fullName>
    </submittedName>
</protein>
<sequence length="136" mass="14800">MPSLSPPPTRRRRHLQDKAKNWTLLNKREKPFLFSKATSKGLSFLSKAAFAHPFSCSLAAIKKQRTLESASNSKGAGSLLTDSTATCWHGVSSAGASLGSSAHFGCKDFLLRRMSQQHKTRVSLVIGLDQTSHDTS</sequence>
<dbReference type="AlphaFoldDB" id="A0ABD1LV31"/>
<accession>A0ABD1LV31</accession>
<keyword evidence="2" id="KW-1185">Reference proteome</keyword>
<evidence type="ECO:0000313" key="2">
    <source>
        <dbReference type="Proteomes" id="UP001603857"/>
    </source>
</evidence>
<reference evidence="1 2" key="1">
    <citation type="submission" date="2024-08" db="EMBL/GenBank/DDBJ databases">
        <title>Insights into the chromosomal genome structure of Flemingia macrophylla.</title>
        <authorList>
            <person name="Ding Y."/>
            <person name="Zhao Y."/>
            <person name="Bi W."/>
            <person name="Wu M."/>
            <person name="Zhao G."/>
            <person name="Gong Y."/>
            <person name="Li W."/>
            <person name="Zhang P."/>
        </authorList>
    </citation>
    <scope>NUCLEOTIDE SEQUENCE [LARGE SCALE GENOMIC DNA]</scope>
    <source>
        <strain evidence="1">DYQJB</strain>
        <tissue evidence="1">Leaf</tissue>
    </source>
</reference>